<evidence type="ECO:0000313" key="3">
    <source>
        <dbReference type="Proteomes" id="UP000319449"/>
    </source>
</evidence>
<evidence type="ECO:0008006" key="4">
    <source>
        <dbReference type="Google" id="ProtNLM"/>
    </source>
</evidence>
<evidence type="ECO:0000313" key="2">
    <source>
        <dbReference type="EMBL" id="TWJ32828.1"/>
    </source>
</evidence>
<feature type="transmembrane region" description="Helical" evidence="1">
    <location>
        <begin position="124"/>
        <end position="147"/>
    </location>
</feature>
<evidence type="ECO:0000256" key="1">
    <source>
        <dbReference type="SAM" id="Phobius"/>
    </source>
</evidence>
<keyword evidence="3" id="KW-1185">Reference proteome</keyword>
<comment type="caution">
    <text evidence="2">The sequence shown here is derived from an EMBL/GenBank/DDBJ whole genome shotgun (WGS) entry which is preliminary data.</text>
</comment>
<dbReference type="EMBL" id="VLLN01000003">
    <property type="protein sequence ID" value="TWJ32828.1"/>
    <property type="molecule type" value="Genomic_DNA"/>
</dbReference>
<name>A0A562WRF5_9BACT</name>
<reference evidence="2 3" key="1">
    <citation type="submission" date="2019-07" db="EMBL/GenBank/DDBJ databases">
        <title>Genomic Encyclopedia of Archaeal and Bacterial Type Strains, Phase II (KMG-II): from individual species to whole genera.</title>
        <authorList>
            <person name="Goeker M."/>
        </authorList>
    </citation>
    <scope>NUCLEOTIDE SEQUENCE [LARGE SCALE GENOMIC DNA]</scope>
    <source>
        <strain evidence="2 3">ATCC BAA-1139</strain>
    </source>
</reference>
<dbReference type="AlphaFoldDB" id="A0A562WRF5"/>
<keyword evidence="1" id="KW-1133">Transmembrane helix</keyword>
<dbReference type="Proteomes" id="UP000319449">
    <property type="component" value="Unassembled WGS sequence"/>
</dbReference>
<keyword evidence="1" id="KW-0472">Membrane</keyword>
<protein>
    <recommendedName>
        <fullName evidence="4">Zinc finger/thioredoxin putative domain-containing protein</fullName>
    </recommendedName>
</protein>
<gene>
    <name evidence="2" type="ORF">JN12_00805</name>
</gene>
<organism evidence="2 3">
    <name type="scientific">Geobacter argillaceus</name>
    <dbReference type="NCBI Taxonomy" id="345631"/>
    <lineage>
        <taxon>Bacteria</taxon>
        <taxon>Pseudomonadati</taxon>
        <taxon>Thermodesulfobacteriota</taxon>
        <taxon>Desulfuromonadia</taxon>
        <taxon>Geobacterales</taxon>
        <taxon>Geobacteraceae</taxon>
        <taxon>Geobacter</taxon>
    </lineage>
</organism>
<sequence length="302" mass="34332">MKLPCPNCRGICRIDIPKIPWDSLQATCQRCSMVFVIKARVDTRPDHREARVYCSNCGNTQAFSDHCTSCKSRFARFMLVQTEKRITGSRANKSDSAIEGKQDSVSRGRTAERFVTWLGSRPRWLTSAIVGLAFLACLTLLVGRMVFHTDSEKEYLTNYVQTVYGINSGIKLSKNIWLRYSTEGVKSFEPATISHIAKGDEKESLDMVKNEIDGLMLKLATHPKTYDVSFHKLQHLYETYKQLNAIVIDSLALPTCKTSDIKVFENEYASRLKDIKQDLPGKLSNQFIISGSKYDLRFFNDL</sequence>
<proteinExistence type="predicted"/>
<keyword evidence="1" id="KW-0812">Transmembrane</keyword>
<accession>A0A562WRF5</accession>